<dbReference type="AlphaFoldDB" id="A0A5B7FGQ0"/>
<gene>
    <name evidence="2" type="ORF">E2C01_040182</name>
</gene>
<protein>
    <submittedName>
        <fullName evidence="2">Uncharacterized protein</fullName>
    </submittedName>
</protein>
<name>A0A5B7FGQ0_PORTR</name>
<dbReference type="EMBL" id="VSRR010007219">
    <property type="protein sequence ID" value="MPC46461.1"/>
    <property type="molecule type" value="Genomic_DNA"/>
</dbReference>
<sequence length="249" mass="26252">MAARPVETPMVTPIPSPAPPPPSRERILLRLAMGHPEALRNGHRGKLGQRLGLATRAASSGAGRQKEVTAEGSFGKVMQAAVPGRRGQARGRQTEGARRPQVVLVLAPTSSAFLPPVTEKLARGVPRPITSRDWTAIRAAQCGQQYFGKTGLSLDDWASVTRASHTPTCERRRTGPPLAARLGRAPPSVAAAAASARDAARTREVQARHGAAGTWRGGGNSYVTFALRGAVVHCSGNAGTRVPQPLCRH</sequence>
<accession>A0A5B7FGQ0</accession>
<feature type="region of interest" description="Disordered" evidence="1">
    <location>
        <begin position="1"/>
        <end position="21"/>
    </location>
</feature>
<comment type="caution">
    <text evidence="2">The sequence shown here is derived from an EMBL/GenBank/DDBJ whole genome shotgun (WGS) entry which is preliminary data.</text>
</comment>
<keyword evidence="3" id="KW-1185">Reference proteome</keyword>
<proteinExistence type="predicted"/>
<dbReference type="Proteomes" id="UP000324222">
    <property type="component" value="Unassembled WGS sequence"/>
</dbReference>
<evidence type="ECO:0000313" key="3">
    <source>
        <dbReference type="Proteomes" id="UP000324222"/>
    </source>
</evidence>
<evidence type="ECO:0000256" key="1">
    <source>
        <dbReference type="SAM" id="MobiDB-lite"/>
    </source>
</evidence>
<evidence type="ECO:0000313" key="2">
    <source>
        <dbReference type="EMBL" id="MPC46461.1"/>
    </source>
</evidence>
<reference evidence="2 3" key="1">
    <citation type="submission" date="2019-05" db="EMBL/GenBank/DDBJ databases">
        <title>Another draft genome of Portunus trituberculatus and its Hox gene families provides insights of decapod evolution.</title>
        <authorList>
            <person name="Jeong J.-H."/>
            <person name="Song I."/>
            <person name="Kim S."/>
            <person name="Choi T."/>
            <person name="Kim D."/>
            <person name="Ryu S."/>
            <person name="Kim W."/>
        </authorList>
    </citation>
    <scope>NUCLEOTIDE SEQUENCE [LARGE SCALE GENOMIC DNA]</scope>
    <source>
        <tissue evidence="2">Muscle</tissue>
    </source>
</reference>
<organism evidence="2 3">
    <name type="scientific">Portunus trituberculatus</name>
    <name type="common">Swimming crab</name>
    <name type="synonym">Neptunus trituberculatus</name>
    <dbReference type="NCBI Taxonomy" id="210409"/>
    <lineage>
        <taxon>Eukaryota</taxon>
        <taxon>Metazoa</taxon>
        <taxon>Ecdysozoa</taxon>
        <taxon>Arthropoda</taxon>
        <taxon>Crustacea</taxon>
        <taxon>Multicrustacea</taxon>
        <taxon>Malacostraca</taxon>
        <taxon>Eumalacostraca</taxon>
        <taxon>Eucarida</taxon>
        <taxon>Decapoda</taxon>
        <taxon>Pleocyemata</taxon>
        <taxon>Brachyura</taxon>
        <taxon>Eubrachyura</taxon>
        <taxon>Portunoidea</taxon>
        <taxon>Portunidae</taxon>
        <taxon>Portuninae</taxon>
        <taxon>Portunus</taxon>
    </lineage>
</organism>
<feature type="compositionally biased region" description="Pro residues" evidence="1">
    <location>
        <begin position="12"/>
        <end position="21"/>
    </location>
</feature>